<evidence type="ECO:0000256" key="1">
    <source>
        <dbReference type="SAM" id="MobiDB-lite"/>
    </source>
</evidence>
<organism evidence="2">
    <name type="scientific">bioreactor metagenome</name>
    <dbReference type="NCBI Taxonomy" id="1076179"/>
    <lineage>
        <taxon>unclassified sequences</taxon>
        <taxon>metagenomes</taxon>
        <taxon>ecological metagenomes</taxon>
    </lineage>
</organism>
<feature type="region of interest" description="Disordered" evidence="1">
    <location>
        <begin position="23"/>
        <end position="69"/>
    </location>
</feature>
<accession>A0A644XHI0</accession>
<reference evidence="2" key="1">
    <citation type="submission" date="2019-08" db="EMBL/GenBank/DDBJ databases">
        <authorList>
            <person name="Kucharzyk K."/>
            <person name="Murdoch R.W."/>
            <person name="Higgins S."/>
            <person name="Loffler F."/>
        </authorList>
    </citation>
    <scope>NUCLEOTIDE SEQUENCE</scope>
</reference>
<proteinExistence type="predicted"/>
<dbReference type="EMBL" id="VSSQ01002482">
    <property type="protein sequence ID" value="MPM15670.1"/>
    <property type="molecule type" value="Genomic_DNA"/>
</dbReference>
<gene>
    <name evidence="2" type="ORF">SDC9_62041</name>
</gene>
<comment type="caution">
    <text evidence="2">The sequence shown here is derived from an EMBL/GenBank/DDBJ whole genome shotgun (WGS) entry which is preliminary data.</text>
</comment>
<evidence type="ECO:0000313" key="2">
    <source>
        <dbReference type="EMBL" id="MPM15670.1"/>
    </source>
</evidence>
<dbReference type="AlphaFoldDB" id="A0A644XHI0"/>
<sequence length="69" mass="7941">MFLEGITTALCEISTKLDILIEARRFDPGEEPGGTEGPEKEKRNEKELREGINNLISYDPFRKKRSEDE</sequence>
<name>A0A644XHI0_9ZZZZ</name>
<protein>
    <submittedName>
        <fullName evidence="2">Uncharacterized protein</fullName>
    </submittedName>
</protein>
<feature type="compositionally biased region" description="Basic and acidic residues" evidence="1">
    <location>
        <begin position="37"/>
        <end position="50"/>
    </location>
</feature>